<keyword evidence="1" id="KW-0175">Coiled coil</keyword>
<proteinExistence type="predicted"/>
<evidence type="ECO:0000256" key="2">
    <source>
        <dbReference type="SAM" id="MobiDB-lite"/>
    </source>
</evidence>
<accession>A0A9W4T498</accession>
<feature type="region of interest" description="Disordered" evidence="2">
    <location>
        <begin position="189"/>
        <end position="225"/>
    </location>
</feature>
<dbReference type="Proteomes" id="UP001153678">
    <property type="component" value="Unassembled WGS sequence"/>
</dbReference>
<feature type="coiled-coil region" evidence="1">
    <location>
        <begin position="102"/>
        <end position="189"/>
    </location>
</feature>
<feature type="region of interest" description="Disordered" evidence="2">
    <location>
        <begin position="1"/>
        <end position="28"/>
    </location>
</feature>
<feature type="non-terminal residue" evidence="3">
    <location>
        <position position="225"/>
    </location>
</feature>
<comment type="caution">
    <text evidence="3">The sequence shown here is derived from an EMBL/GenBank/DDBJ whole genome shotgun (WGS) entry which is preliminary data.</text>
</comment>
<reference evidence="3" key="1">
    <citation type="submission" date="2022-08" db="EMBL/GenBank/DDBJ databases">
        <authorList>
            <person name="Kallberg Y."/>
            <person name="Tangrot J."/>
            <person name="Rosling A."/>
        </authorList>
    </citation>
    <scope>NUCLEOTIDE SEQUENCE</scope>
    <source>
        <strain evidence="3">Wild A</strain>
    </source>
</reference>
<gene>
    <name evidence="3" type="ORF">FWILDA_LOCUS15361</name>
</gene>
<protein>
    <submittedName>
        <fullName evidence="3">4358_t:CDS:1</fullName>
    </submittedName>
</protein>
<feature type="compositionally biased region" description="Low complexity" evidence="2">
    <location>
        <begin position="205"/>
        <end position="214"/>
    </location>
</feature>
<organism evidence="3 4">
    <name type="scientific">Funneliformis geosporum</name>
    <dbReference type="NCBI Taxonomy" id="1117311"/>
    <lineage>
        <taxon>Eukaryota</taxon>
        <taxon>Fungi</taxon>
        <taxon>Fungi incertae sedis</taxon>
        <taxon>Mucoromycota</taxon>
        <taxon>Glomeromycotina</taxon>
        <taxon>Glomeromycetes</taxon>
        <taxon>Glomerales</taxon>
        <taxon>Glomeraceae</taxon>
        <taxon>Funneliformis</taxon>
    </lineage>
</organism>
<dbReference type="AlphaFoldDB" id="A0A9W4T498"/>
<keyword evidence="4" id="KW-1185">Reference proteome</keyword>
<sequence>PPKKYEQIPEYYEGHNSFDGPPVSHKPDKYRSARIDRLETIVGKVADTVGTVADSNKDFAFRITCERKSHANLNAKQLKEIESLKFKNNLLESSVSSTQKALSLKNSEITSLESRINELEAELEQKALLAEGDKARDSDTTQSLEIRVKGLKNELEQVTQDSSFKDGLIFCLRSRVSNLEDELEALGRRDQIASHQTSHDSKIGSAEADSASSSNNYKHDEVVEE</sequence>
<name>A0A9W4T498_9GLOM</name>
<feature type="non-terminal residue" evidence="3">
    <location>
        <position position="1"/>
    </location>
</feature>
<evidence type="ECO:0000256" key="1">
    <source>
        <dbReference type="SAM" id="Coils"/>
    </source>
</evidence>
<evidence type="ECO:0000313" key="3">
    <source>
        <dbReference type="EMBL" id="CAI2192011.1"/>
    </source>
</evidence>
<dbReference type="OrthoDB" id="2445419at2759"/>
<evidence type="ECO:0000313" key="4">
    <source>
        <dbReference type="Proteomes" id="UP001153678"/>
    </source>
</evidence>
<feature type="compositionally biased region" description="Basic and acidic residues" evidence="2">
    <location>
        <begin position="189"/>
        <end position="202"/>
    </location>
</feature>
<dbReference type="EMBL" id="CAMKVN010007946">
    <property type="protein sequence ID" value="CAI2192011.1"/>
    <property type="molecule type" value="Genomic_DNA"/>
</dbReference>